<keyword evidence="4" id="KW-0645">Protease</keyword>
<sequence length="249" mass="27993">MRGIKIYIGSLRIEVHFTVAFLFLLAVLGAKVIFDSKIYESGFVPEILMWAFGLVYAVGVIWSFLVHELSHYLVAKWFGGDAESVNLYFFGGFSVINLEDSPGRIFLIMVAGPVSNLLLSLVFFAILSLTHLQFLQEEQIAIVTMRVLFWYLVKLNLILAVLNLIPAPPLDGGNALMSALEFFKVGKIKSATIALIATFILFLIVLFFAFMTINPLLALSVFLFGLFCLSKAKKNLRNLRIEERISREK</sequence>
<evidence type="ECO:0000256" key="2">
    <source>
        <dbReference type="ARBA" id="ARBA00004141"/>
    </source>
</evidence>
<dbReference type="GO" id="GO:0008237">
    <property type="term" value="F:metallopeptidase activity"/>
    <property type="evidence" value="ECO:0007669"/>
    <property type="project" value="UniProtKB-KW"/>
</dbReference>
<evidence type="ECO:0000256" key="3">
    <source>
        <dbReference type="ARBA" id="ARBA00007931"/>
    </source>
</evidence>
<evidence type="ECO:0000256" key="6">
    <source>
        <dbReference type="ARBA" id="ARBA00022723"/>
    </source>
</evidence>
<comment type="caution">
    <text evidence="14">The sequence shown here is derived from an EMBL/GenBank/DDBJ whole genome shotgun (WGS) entry which is preliminary data.</text>
</comment>
<feature type="transmembrane region" description="Helical" evidence="12">
    <location>
        <begin position="105"/>
        <end position="128"/>
    </location>
</feature>
<dbReference type="STRING" id="1802158.A2827_02855"/>
<evidence type="ECO:0000256" key="8">
    <source>
        <dbReference type="ARBA" id="ARBA00022833"/>
    </source>
</evidence>
<feature type="transmembrane region" description="Helical" evidence="12">
    <location>
        <begin position="15"/>
        <end position="34"/>
    </location>
</feature>
<keyword evidence="10" id="KW-0482">Metalloprotease</keyword>
<comment type="cofactor">
    <cofactor evidence="1">
        <name>Zn(2+)</name>
        <dbReference type="ChEBI" id="CHEBI:29105"/>
    </cofactor>
</comment>
<dbReference type="EMBL" id="MHOD01000014">
    <property type="protein sequence ID" value="OGZ58139.1"/>
    <property type="molecule type" value="Genomic_DNA"/>
</dbReference>
<evidence type="ECO:0000256" key="12">
    <source>
        <dbReference type="SAM" id="Phobius"/>
    </source>
</evidence>
<feature type="transmembrane region" description="Helical" evidence="12">
    <location>
        <begin position="46"/>
        <end position="65"/>
    </location>
</feature>
<dbReference type="GO" id="GO:0006508">
    <property type="term" value="P:proteolysis"/>
    <property type="evidence" value="ECO:0007669"/>
    <property type="project" value="UniProtKB-KW"/>
</dbReference>
<evidence type="ECO:0000256" key="11">
    <source>
        <dbReference type="ARBA" id="ARBA00023136"/>
    </source>
</evidence>
<keyword evidence="5 12" id="KW-0812">Transmembrane</keyword>
<keyword evidence="8" id="KW-0862">Zinc</keyword>
<comment type="subcellular location">
    <subcellularLocation>
        <location evidence="2">Membrane</location>
        <topology evidence="2">Multi-pass membrane protein</topology>
    </subcellularLocation>
</comment>
<comment type="similarity">
    <text evidence="3">Belongs to the peptidase M50B family.</text>
</comment>
<evidence type="ECO:0000256" key="7">
    <source>
        <dbReference type="ARBA" id="ARBA00022801"/>
    </source>
</evidence>
<dbReference type="PANTHER" id="PTHR39188:SF3">
    <property type="entry name" value="STAGE IV SPORULATION PROTEIN FB"/>
    <property type="match status" value="1"/>
</dbReference>
<dbReference type="PANTHER" id="PTHR39188">
    <property type="entry name" value="MEMBRANE-ASSOCIATED ZINC METALLOPROTEASE M50B"/>
    <property type="match status" value="1"/>
</dbReference>
<feature type="transmembrane region" description="Helical" evidence="12">
    <location>
        <begin position="148"/>
        <end position="170"/>
    </location>
</feature>
<accession>A0A1G2H713</accession>
<keyword evidence="7" id="KW-0378">Hydrolase</keyword>
<evidence type="ECO:0000259" key="13">
    <source>
        <dbReference type="Pfam" id="PF02163"/>
    </source>
</evidence>
<feature type="domain" description="Peptidase M50" evidence="13">
    <location>
        <begin position="138"/>
        <end position="207"/>
    </location>
</feature>
<proteinExistence type="inferred from homology"/>
<feature type="domain" description="Peptidase M50" evidence="13">
    <location>
        <begin position="57"/>
        <end position="128"/>
    </location>
</feature>
<keyword evidence="6" id="KW-0479">Metal-binding</keyword>
<evidence type="ECO:0000256" key="10">
    <source>
        <dbReference type="ARBA" id="ARBA00023049"/>
    </source>
</evidence>
<gene>
    <name evidence="14" type="ORF">A2827_02855</name>
</gene>
<keyword evidence="11 12" id="KW-0472">Membrane</keyword>
<feature type="transmembrane region" description="Helical" evidence="12">
    <location>
        <begin position="191"/>
        <end position="210"/>
    </location>
</feature>
<dbReference type="Proteomes" id="UP000177932">
    <property type="component" value="Unassembled WGS sequence"/>
</dbReference>
<organism evidence="14 15">
    <name type="scientific">Candidatus Spechtbacteria bacterium RIFCSPHIGHO2_01_FULL_43_30</name>
    <dbReference type="NCBI Taxonomy" id="1802158"/>
    <lineage>
        <taxon>Bacteria</taxon>
        <taxon>Candidatus Spechtiibacteriota</taxon>
    </lineage>
</organism>
<reference evidence="14 15" key="1">
    <citation type="journal article" date="2016" name="Nat. Commun.">
        <title>Thousands of microbial genomes shed light on interconnected biogeochemical processes in an aquifer system.</title>
        <authorList>
            <person name="Anantharaman K."/>
            <person name="Brown C.T."/>
            <person name="Hug L.A."/>
            <person name="Sharon I."/>
            <person name="Castelle C.J."/>
            <person name="Probst A.J."/>
            <person name="Thomas B.C."/>
            <person name="Singh A."/>
            <person name="Wilkins M.J."/>
            <person name="Karaoz U."/>
            <person name="Brodie E.L."/>
            <person name="Williams K.H."/>
            <person name="Hubbard S.S."/>
            <person name="Banfield J.F."/>
        </authorList>
    </citation>
    <scope>NUCLEOTIDE SEQUENCE [LARGE SCALE GENOMIC DNA]</scope>
</reference>
<evidence type="ECO:0000256" key="5">
    <source>
        <dbReference type="ARBA" id="ARBA00022692"/>
    </source>
</evidence>
<evidence type="ECO:0000256" key="1">
    <source>
        <dbReference type="ARBA" id="ARBA00001947"/>
    </source>
</evidence>
<dbReference type="GO" id="GO:0016020">
    <property type="term" value="C:membrane"/>
    <property type="evidence" value="ECO:0007669"/>
    <property type="project" value="UniProtKB-SubCell"/>
</dbReference>
<evidence type="ECO:0000256" key="9">
    <source>
        <dbReference type="ARBA" id="ARBA00022989"/>
    </source>
</evidence>
<protein>
    <recommendedName>
        <fullName evidence="13">Peptidase M50 domain-containing protein</fullName>
    </recommendedName>
</protein>
<evidence type="ECO:0000313" key="14">
    <source>
        <dbReference type="EMBL" id="OGZ58139.1"/>
    </source>
</evidence>
<feature type="transmembrane region" description="Helical" evidence="12">
    <location>
        <begin position="77"/>
        <end position="98"/>
    </location>
</feature>
<dbReference type="InterPro" id="IPR008915">
    <property type="entry name" value="Peptidase_M50"/>
</dbReference>
<name>A0A1G2H713_9BACT</name>
<evidence type="ECO:0000256" key="4">
    <source>
        <dbReference type="ARBA" id="ARBA00022670"/>
    </source>
</evidence>
<dbReference type="Pfam" id="PF02163">
    <property type="entry name" value="Peptidase_M50"/>
    <property type="match status" value="2"/>
</dbReference>
<dbReference type="GO" id="GO:0046872">
    <property type="term" value="F:metal ion binding"/>
    <property type="evidence" value="ECO:0007669"/>
    <property type="project" value="UniProtKB-KW"/>
</dbReference>
<dbReference type="AlphaFoldDB" id="A0A1G2H713"/>
<keyword evidence="9 12" id="KW-1133">Transmembrane helix</keyword>
<evidence type="ECO:0000313" key="15">
    <source>
        <dbReference type="Proteomes" id="UP000177932"/>
    </source>
</evidence>